<sequence>MEKEMQRATDQHQYIQIIYLGSNSQTTRQTLRPLEITGDRLKAYCLTRRAPSFIAIGNIFAVQPVVIRHAV</sequence>
<gene>
    <name evidence="1" type="ORF">EDM52_18555</name>
</gene>
<dbReference type="AlphaFoldDB" id="A0A3M8C2R5"/>
<evidence type="ECO:0000313" key="2">
    <source>
        <dbReference type="Proteomes" id="UP000282028"/>
    </source>
</evidence>
<dbReference type="OrthoDB" id="2991134at2"/>
<dbReference type="Proteomes" id="UP000282028">
    <property type="component" value="Unassembled WGS sequence"/>
</dbReference>
<name>A0A3M8C2R5_9BACL</name>
<evidence type="ECO:0000313" key="1">
    <source>
        <dbReference type="EMBL" id="RNB69969.1"/>
    </source>
</evidence>
<comment type="caution">
    <text evidence="1">The sequence shown here is derived from an EMBL/GenBank/DDBJ whole genome shotgun (WGS) entry which is preliminary data.</text>
</comment>
<keyword evidence="2" id="KW-1185">Reference proteome</keyword>
<dbReference type="EMBL" id="RHHR01000036">
    <property type="protein sequence ID" value="RNB69969.1"/>
    <property type="molecule type" value="Genomic_DNA"/>
</dbReference>
<organism evidence="1 2">
    <name type="scientific">Brevibacillus invocatus</name>
    <dbReference type="NCBI Taxonomy" id="173959"/>
    <lineage>
        <taxon>Bacteria</taxon>
        <taxon>Bacillati</taxon>
        <taxon>Bacillota</taxon>
        <taxon>Bacilli</taxon>
        <taxon>Bacillales</taxon>
        <taxon>Paenibacillaceae</taxon>
        <taxon>Brevibacillus</taxon>
    </lineage>
</organism>
<reference evidence="1 2" key="1">
    <citation type="submission" date="2018-10" db="EMBL/GenBank/DDBJ databases">
        <title>Phylogenomics of Brevibacillus.</title>
        <authorList>
            <person name="Dunlap C."/>
        </authorList>
    </citation>
    <scope>NUCLEOTIDE SEQUENCE [LARGE SCALE GENOMIC DNA]</scope>
    <source>
        <strain evidence="1 2">JCM 12215</strain>
    </source>
</reference>
<accession>A0A3M8C2R5</accession>
<protein>
    <submittedName>
        <fullName evidence="1">WYL domain-containing protein</fullName>
    </submittedName>
</protein>
<proteinExistence type="predicted"/>